<evidence type="ECO:0000313" key="3">
    <source>
        <dbReference type="EnsemblMetazoa" id="ASIC006915-PA"/>
    </source>
</evidence>
<organism evidence="2">
    <name type="scientific">Anopheles sinensis</name>
    <name type="common">Mosquito</name>
    <dbReference type="NCBI Taxonomy" id="74873"/>
    <lineage>
        <taxon>Eukaryota</taxon>
        <taxon>Metazoa</taxon>
        <taxon>Ecdysozoa</taxon>
        <taxon>Arthropoda</taxon>
        <taxon>Hexapoda</taxon>
        <taxon>Insecta</taxon>
        <taxon>Pterygota</taxon>
        <taxon>Neoptera</taxon>
        <taxon>Endopterygota</taxon>
        <taxon>Diptera</taxon>
        <taxon>Nematocera</taxon>
        <taxon>Culicoidea</taxon>
        <taxon>Culicidae</taxon>
        <taxon>Anophelinae</taxon>
        <taxon>Anopheles</taxon>
    </lineage>
</organism>
<evidence type="ECO:0000256" key="1">
    <source>
        <dbReference type="SAM" id="MobiDB-lite"/>
    </source>
</evidence>
<dbReference type="EnsemblMetazoa" id="ASIC006915-RA">
    <property type="protein sequence ID" value="ASIC006915-PA"/>
    <property type="gene ID" value="ASIC006915"/>
</dbReference>
<dbReference type="AlphaFoldDB" id="A0A084VN83"/>
<evidence type="ECO:0000313" key="4">
    <source>
        <dbReference type="Proteomes" id="UP000030765"/>
    </source>
</evidence>
<dbReference type="Proteomes" id="UP000030765">
    <property type="component" value="Unassembled WGS sequence"/>
</dbReference>
<reference evidence="3" key="2">
    <citation type="submission" date="2020-05" db="UniProtKB">
        <authorList>
            <consortium name="EnsemblMetazoa"/>
        </authorList>
    </citation>
    <scope>IDENTIFICATION</scope>
</reference>
<sequence length="114" mass="12623">MLVRHGDGRNARTGERKTVHHSTWADGQGLHAGPGGAEMLVNIFRFSHKENPSSSCTEHTPARSPRLVCKHGPEIGDPPLVMDPAGRTRSTVRTLFFTLHATFPPEFPHRFFGD</sequence>
<accession>A0A084VN83</accession>
<reference evidence="2 4" key="1">
    <citation type="journal article" date="2014" name="BMC Genomics">
        <title>Genome sequence of Anopheles sinensis provides insight into genetics basis of mosquito competence for malaria parasites.</title>
        <authorList>
            <person name="Zhou D."/>
            <person name="Zhang D."/>
            <person name="Ding G."/>
            <person name="Shi L."/>
            <person name="Hou Q."/>
            <person name="Ye Y."/>
            <person name="Xu Y."/>
            <person name="Zhou H."/>
            <person name="Xiong C."/>
            <person name="Li S."/>
            <person name="Yu J."/>
            <person name="Hong S."/>
            <person name="Yu X."/>
            <person name="Zou P."/>
            <person name="Chen C."/>
            <person name="Chang X."/>
            <person name="Wang W."/>
            <person name="Lv Y."/>
            <person name="Sun Y."/>
            <person name="Ma L."/>
            <person name="Shen B."/>
            <person name="Zhu C."/>
        </authorList>
    </citation>
    <scope>NUCLEOTIDE SEQUENCE [LARGE SCALE GENOMIC DNA]</scope>
</reference>
<dbReference type="VEuPathDB" id="VectorBase:ASIC006915"/>
<feature type="compositionally biased region" description="Basic and acidic residues" evidence="1">
    <location>
        <begin position="1"/>
        <end position="17"/>
    </location>
</feature>
<name>A0A084VN83_ANOSI</name>
<proteinExistence type="predicted"/>
<dbReference type="EMBL" id="KE524984">
    <property type="protein sequence ID" value="KFB39427.1"/>
    <property type="molecule type" value="Genomic_DNA"/>
</dbReference>
<protein>
    <submittedName>
        <fullName evidence="2 3">TIGR01777 family protein</fullName>
    </submittedName>
</protein>
<keyword evidence="4" id="KW-1185">Reference proteome</keyword>
<feature type="region of interest" description="Disordered" evidence="1">
    <location>
        <begin position="50"/>
        <end position="86"/>
    </location>
</feature>
<feature type="region of interest" description="Disordered" evidence="1">
    <location>
        <begin position="1"/>
        <end position="31"/>
    </location>
</feature>
<gene>
    <name evidence="2" type="ORF">ZHAS_00006915</name>
</gene>
<dbReference type="EMBL" id="ATLV01014724">
    <property type="status" value="NOT_ANNOTATED_CDS"/>
    <property type="molecule type" value="Genomic_DNA"/>
</dbReference>
<evidence type="ECO:0000313" key="2">
    <source>
        <dbReference type="EMBL" id="KFB39427.1"/>
    </source>
</evidence>